<organism evidence="1 2">
    <name type="scientific">Kalanchoe fedtschenkoi</name>
    <name type="common">Lavender scallops</name>
    <name type="synonym">South American air plant</name>
    <dbReference type="NCBI Taxonomy" id="63787"/>
    <lineage>
        <taxon>Eukaryota</taxon>
        <taxon>Viridiplantae</taxon>
        <taxon>Streptophyta</taxon>
        <taxon>Embryophyta</taxon>
        <taxon>Tracheophyta</taxon>
        <taxon>Spermatophyta</taxon>
        <taxon>Magnoliopsida</taxon>
        <taxon>eudicotyledons</taxon>
        <taxon>Gunneridae</taxon>
        <taxon>Pentapetalae</taxon>
        <taxon>Saxifragales</taxon>
        <taxon>Crassulaceae</taxon>
        <taxon>Kalanchoe</taxon>
    </lineage>
</organism>
<keyword evidence="2" id="KW-1185">Reference proteome</keyword>
<evidence type="ECO:0000313" key="2">
    <source>
        <dbReference type="Proteomes" id="UP000594263"/>
    </source>
</evidence>
<proteinExistence type="predicted"/>
<dbReference type="Proteomes" id="UP000594263">
    <property type="component" value="Unplaced"/>
</dbReference>
<dbReference type="AlphaFoldDB" id="A0A7N0US99"/>
<dbReference type="Pfam" id="PF04788">
    <property type="entry name" value="DUF620"/>
    <property type="match status" value="1"/>
</dbReference>
<accession>A0A7N0US99</accession>
<name>A0A7N0US99_KALFE</name>
<protein>
    <submittedName>
        <fullName evidence="1">Uncharacterized protein</fullName>
    </submittedName>
</protein>
<dbReference type="OMA" id="EWVIDEI"/>
<dbReference type="InterPro" id="IPR006873">
    <property type="entry name" value="DUF620"/>
</dbReference>
<dbReference type="EnsemblPlants" id="Kaladp0081s0024.1.v1.1">
    <property type="protein sequence ID" value="Kaladp0081s0024.1.v1.1.CDS.1"/>
    <property type="gene ID" value="Kaladp0081s0024.v1.1"/>
</dbReference>
<sequence length="110" mass="12136">MTSKTRSEGPAKIIWRVLFGNDAIYLETTINSFLDDYKSVEWDHNRSLGSVGRDPFPISGDISHAKTRMEEAWTIEDVACNVSSLSMNCFIPPLSSGSEPLTRPATSLGL</sequence>
<dbReference type="PANTHER" id="PTHR31300">
    <property type="entry name" value="LIPASE"/>
    <property type="match status" value="1"/>
</dbReference>
<dbReference type="Gramene" id="Kaladp0081s0024.1.v1.1">
    <property type="protein sequence ID" value="Kaladp0081s0024.1.v1.1.CDS.1"/>
    <property type="gene ID" value="Kaladp0081s0024.v1.1"/>
</dbReference>
<reference evidence="1" key="1">
    <citation type="submission" date="2021-01" db="UniProtKB">
        <authorList>
            <consortium name="EnsemblPlants"/>
        </authorList>
    </citation>
    <scope>IDENTIFICATION</scope>
</reference>
<dbReference type="PANTHER" id="PTHR31300:SF2">
    <property type="entry name" value="LIPASE-LIKE PROTEIN"/>
    <property type="match status" value="1"/>
</dbReference>
<evidence type="ECO:0000313" key="1">
    <source>
        <dbReference type="EnsemblPlants" id="Kaladp0081s0024.1.v1.1.CDS.1"/>
    </source>
</evidence>